<evidence type="ECO:0000313" key="1">
    <source>
        <dbReference type="EMBL" id="CAD9123157.1"/>
    </source>
</evidence>
<dbReference type="AlphaFoldDB" id="A0A7S1Q8T3"/>
<protein>
    <submittedName>
        <fullName evidence="1">Uncharacterized protein</fullName>
    </submittedName>
</protein>
<dbReference type="EMBL" id="HBGE01030381">
    <property type="protein sequence ID" value="CAD9123157.1"/>
    <property type="molecule type" value="Transcribed_RNA"/>
</dbReference>
<organism evidence="1">
    <name type="scientific">Alexandrium catenella</name>
    <name type="common">Red tide dinoflagellate</name>
    <name type="synonym">Gonyaulax catenella</name>
    <dbReference type="NCBI Taxonomy" id="2925"/>
    <lineage>
        <taxon>Eukaryota</taxon>
        <taxon>Sar</taxon>
        <taxon>Alveolata</taxon>
        <taxon>Dinophyceae</taxon>
        <taxon>Gonyaulacales</taxon>
        <taxon>Pyrocystaceae</taxon>
        <taxon>Alexandrium</taxon>
    </lineage>
</organism>
<accession>A0A7S1Q8T3</accession>
<sequence length="128" mass="13494">MAQAVLAQVISAPAAPSSPPSLRPLRFGTHLTSAMDFSSIPGVTERYVTANKGRVPVLFAKRDASGEWNLGGPAAPAEGGSAQSLAKRTAEMMKRDLIGADATLSGRVKPDLLDAMQEKGKRVIYMGR</sequence>
<reference evidence="1" key="1">
    <citation type="submission" date="2021-01" db="EMBL/GenBank/DDBJ databases">
        <authorList>
            <person name="Corre E."/>
            <person name="Pelletier E."/>
            <person name="Niang G."/>
            <person name="Scheremetjew M."/>
            <person name="Finn R."/>
            <person name="Kale V."/>
            <person name="Holt S."/>
            <person name="Cochrane G."/>
            <person name="Meng A."/>
            <person name="Brown T."/>
            <person name="Cohen L."/>
        </authorList>
    </citation>
    <scope>NUCLEOTIDE SEQUENCE</scope>
    <source>
        <strain evidence="1">OF101</strain>
    </source>
</reference>
<name>A0A7S1Q8T3_ALECA</name>
<proteinExistence type="predicted"/>
<gene>
    <name evidence="1" type="ORF">ACAT0790_LOCUS18307</name>
</gene>